<protein>
    <submittedName>
        <fullName evidence="1">Uncharacterized protein</fullName>
    </submittedName>
</protein>
<dbReference type="AlphaFoldDB" id="A0A6G8I2S3"/>
<name>A0A6G8I2S3_9STRE</name>
<dbReference type="RefSeq" id="WP_157328671.1">
    <property type="nucleotide sequence ID" value="NZ_CP046920.1"/>
</dbReference>
<dbReference type="KEGG" id="srum:GPZ88_10200"/>
<evidence type="ECO:0000313" key="2">
    <source>
        <dbReference type="Proteomes" id="UP000503166"/>
    </source>
</evidence>
<organism evidence="1 2">
    <name type="scientific">Streptococcus ruminicola</name>
    <dbReference type="NCBI Taxonomy" id="2686210"/>
    <lineage>
        <taxon>Bacteria</taxon>
        <taxon>Bacillati</taxon>
        <taxon>Bacillota</taxon>
        <taxon>Bacilli</taxon>
        <taxon>Lactobacillales</taxon>
        <taxon>Streptococcaceae</taxon>
        <taxon>Streptococcus</taxon>
    </lineage>
</organism>
<sequence>MESVIITKFEAKIGEVIFQQENLFYSVQYIVNAIEDKFGDCFQESFVEALRDEIETIYLKYDNFSWSVLENSFYLAIEEAPTFNAIVFNYNGCDWKLEWLNEEIRTGAYNI</sequence>
<reference evidence="1 2" key="1">
    <citation type="submission" date="2019-12" db="EMBL/GenBank/DDBJ databases">
        <title>Complete genome sequence of Streptococcus sp. CNU G2 isolated frome Bos taurus coreanae.</title>
        <authorList>
            <person name="Park S.Y."/>
            <person name="Kim J.H."/>
            <person name="Seo S.W."/>
        </authorList>
    </citation>
    <scope>NUCLEOTIDE SEQUENCE [LARGE SCALE GENOMIC DNA]</scope>
    <source>
        <strain evidence="1 2">CNU G2</strain>
        <plasmid evidence="2">p_cnu_g2</plasmid>
    </source>
</reference>
<keyword evidence="1" id="KW-0614">Plasmid</keyword>
<geneLocation type="plasmid" evidence="2">
    <name>p_cnu_g2</name>
</geneLocation>
<dbReference type="Proteomes" id="UP000503166">
    <property type="component" value="Plasmid p_CNU_G2"/>
</dbReference>
<accession>A0A6G8I2S3</accession>
<proteinExistence type="predicted"/>
<evidence type="ECO:0000313" key="1">
    <source>
        <dbReference type="EMBL" id="QIM47437.1"/>
    </source>
</evidence>
<dbReference type="EMBL" id="CP046920">
    <property type="protein sequence ID" value="QIM47437.1"/>
    <property type="molecule type" value="Genomic_DNA"/>
</dbReference>
<gene>
    <name evidence="1" type="ORF">GPZ88_10200</name>
</gene>